<name>Q24IK8_TETTS</name>
<feature type="region of interest" description="Disordered" evidence="2">
    <location>
        <begin position="385"/>
        <end position="405"/>
    </location>
</feature>
<dbReference type="HOGENOM" id="CLU_508565_0_0_1"/>
<dbReference type="EMBL" id="GG662213">
    <property type="protein sequence ID" value="EAS07617.1"/>
    <property type="molecule type" value="Genomic_DNA"/>
</dbReference>
<protein>
    <submittedName>
        <fullName evidence="3">Uncharacterized protein</fullName>
    </submittedName>
</protein>
<dbReference type="Proteomes" id="UP000009168">
    <property type="component" value="Unassembled WGS sequence"/>
</dbReference>
<evidence type="ECO:0000313" key="4">
    <source>
        <dbReference type="Proteomes" id="UP000009168"/>
    </source>
</evidence>
<dbReference type="AlphaFoldDB" id="Q24IK8"/>
<evidence type="ECO:0000313" key="3">
    <source>
        <dbReference type="EMBL" id="EAS07617.1"/>
    </source>
</evidence>
<dbReference type="GeneID" id="7840750"/>
<reference evidence="4" key="1">
    <citation type="journal article" date="2006" name="PLoS Biol.">
        <title>Macronuclear genome sequence of the ciliate Tetrahymena thermophila, a model eukaryote.</title>
        <authorList>
            <person name="Eisen J.A."/>
            <person name="Coyne R.S."/>
            <person name="Wu M."/>
            <person name="Wu D."/>
            <person name="Thiagarajan M."/>
            <person name="Wortman J.R."/>
            <person name="Badger J.H."/>
            <person name="Ren Q."/>
            <person name="Amedeo P."/>
            <person name="Jones K.M."/>
            <person name="Tallon L.J."/>
            <person name="Delcher A.L."/>
            <person name="Salzberg S.L."/>
            <person name="Silva J.C."/>
            <person name="Haas B.J."/>
            <person name="Majoros W.H."/>
            <person name="Farzad M."/>
            <person name="Carlton J.M."/>
            <person name="Smith R.K. Jr."/>
            <person name="Garg J."/>
            <person name="Pearlman R.E."/>
            <person name="Karrer K.M."/>
            <person name="Sun L."/>
            <person name="Manning G."/>
            <person name="Elde N.C."/>
            <person name="Turkewitz A.P."/>
            <person name="Asai D.J."/>
            <person name="Wilkes D.E."/>
            <person name="Wang Y."/>
            <person name="Cai H."/>
            <person name="Collins K."/>
            <person name="Stewart B.A."/>
            <person name="Lee S.R."/>
            <person name="Wilamowska K."/>
            <person name="Weinberg Z."/>
            <person name="Ruzzo W.L."/>
            <person name="Wloga D."/>
            <person name="Gaertig J."/>
            <person name="Frankel J."/>
            <person name="Tsao C.-C."/>
            <person name="Gorovsky M.A."/>
            <person name="Keeling P.J."/>
            <person name="Waller R.F."/>
            <person name="Patron N.J."/>
            <person name="Cherry J.M."/>
            <person name="Stover N.A."/>
            <person name="Krieger C.J."/>
            <person name="del Toro C."/>
            <person name="Ryder H.F."/>
            <person name="Williamson S.C."/>
            <person name="Barbeau R.A."/>
            <person name="Hamilton E.P."/>
            <person name="Orias E."/>
        </authorList>
    </citation>
    <scope>NUCLEOTIDE SEQUENCE [LARGE SCALE GENOMIC DNA]</scope>
    <source>
        <strain evidence="4">SB210</strain>
    </source>
</reference>
<dbReference type="OrthoDB" id="10677162at2759"/>
<dbReference type="RefSeq" id="XP_001027859.1">
    <property type="nucleotide sequence ID" value="XM_001027859.1"/>
</dbReference>
<feature type="compositionally biased region" description="Basic residues" evidence="2">
    <location>
        <begin position="394"/>
        <end position="405"/>
    </location>
</feature>
<accession>Q24IK8</accession>
<feature type="coiled-coil region" evidence="1">
    <location>
        <begin position="194"/>
        <end position="221"/>
    </location>
</feature>
<evidence type="ECO:0000256" key="1">
    <source>
        <dbReference type="SAM" id="Coils"/>
    </source>
</evidence>
<gene>
    <name evidence="3" type="ORF">TTHERM_00919660</name>
</gene>
<evidence type="ECO:0000256" key="2">
    <source>
        <dbReference type="SAM" id="MobiDB-lite"/>
    </source>
</evidence>
<organism evidence="3 4">
    <name type="scientific">Tetrahymena thermophila (strain SB210)</name>
    <dbReference type="NCBI Taxonomy" id="312017"/>
    <lineage>
        <taxon>Eukaryota</taxon>
        <taxon>Sar</taxon>
        <taxon>Alveolata</taxon>
        <taxon>Ciliophora</taxon>
        <taxon>Intramacronucleata</taxon>
        <taxon>Oligohymenophorea</taxon>
        <taxon>Hymenostomatida</taxon>
        <taxon>Tetrahymenina</taxon>
        <taxon>Tetrahymenidae</taxon>
        <taxon>Tetrahymena</taxon>
    </lineage>
</organism>
<proteinExistence type="predicted"/>
<dbReference type="KEGG" id="tet:TTHERM_00919660"/>
<keyword evidence="4" id="KW-1185">Reference proteome</keyword>
<dbReference type="InParanoid" id="Q24IK8"/>
<sequence length="536" mass="62558">MSIPSLMEINMLQHSQFSPATDLLAKSLQNIQASSQLQNNILLQQQDSSTQSSSSSLQQSFLGQNSFLQQAINNISTQPLAQTSQQQFQIQQALQPQFNPYLQNLSLNDIQLLKNSLQQSQQVQQNNLYNLNKNQNLTFNPLLKKEDNGLSFGQNQLFQIQDLNTDQMNQQLLQSQLIQLKNKQLLENTQLPLMHLLQQQQQQQQQQIQQQQQQQQQNQQMYNMLYAQQLLAQQQIHQQQILNPRNTIEQNEILFRNNRILSNQGLQSDQVSSEMRFFNKKQEACIQDKAICFESPNLSCTTLPAARNSFSNISQSTSSSQINLALYPQTSPLIQNIKSEQGTQYPQLNFLVLQQLQQQQLSSYPQIQQNQLQFNKLGQQKIDFPSYNEESRNSKQKKKSNPKRNTIKNLGNQIISFMCNKKSIKIIQKIPQIEFEEKEFDEFKKFCEQYKNKMLKIADLRNIWISNKQNVDDKTSKYHKIIRVLSRFYLNNEAIPKLLTSNKLKDRKIHLSIRRILVEKLKDPESFTTLNQYSKK</sequence>
<keyword evidence="1" id="KW-0175">Coiled coil</keyword>